<evidence type="ECO:0000313" key="3">
    <source>
        <dbReference type="EMBL" id="QJH98651.1"/>
    </source>
</evidence>
<keyword evidence="1" id="KW-0472">Membrane</keyword>
<accession>A0A6H1ZL24</accession>
<sequence length="58" mass="6286">MLERLTSREFLVGIGLFALVILNFERGYGLSEEMVGAIITGLIGAAAWRLAKKNGGDF</sequence>
<evidence type="ECO:0000256" key="1">
    <source>
        <dbReference type="SAM" id="Phobius"/>
    </source>
</evidence>
<feature type="transmembrane region" description="Helical" evidence="1">
    <location>
        <begin position="10"/>
        <end position="28"/>
    </location>
</feature>
<gene>
    <name evidence="2" type="ORF">TM448A00880_0005</name>
    <name evidence="3" type="ORF">TM448B01360_0007</name>
</gene>
<dbReference type="EMBL" id="MT144745">
    <property type="protein sequence ID" value="QJH98651.1"/>
    <property type="molecule type" value="Genomic_DNA"/>
</dbReference>
<reference evidence="2" key="1">
    <citation type="submission" date="2020-03" db="EMBL/GenBank/DDBJ databases">
        <title>The deep terrestrial virosphere.</title>
        <authorList>
            <person name="Holmfeldt K."/>
            <person name="Nilsson E."/>
            <person name="Simone D."/>
            <person name="Lopez-Fernandez M."/>
            <person name="Wu X."/>
            <person name="de Brujin I."/>
            <person name="Lundin D."/>
            <person name="Andersson A."/>
            <person name="Bertilsson S."/>
            <person name="Dopson M."/>
        </authorList>
    </citation>
    <scope>NUCLEOTIDE SEQUENCE</scope>
    <source>
        <strain evidence="2">TM448A00880</strain>
        <strain evidence="3">TM448B01360</strain>
    </source>
</reference>
<name>A0A6H1ZL24_9ZZZZ</name>
<feature type="transmembrane region" description="Helical" evidence="1">
    <location>
        <begin position="34"/>
        <end position="51"/>
    </location>
</feature>
<dbReference type="AlphaFoldDB" id="A0A6H1ZL24"/>
<evidence type="ECO:0000313" key="2">
    <source>
        <dbReference type="EMBL" id="QJA48228.1"/>
    </source>
</evidence>
<keyword evidence="1" id="KW-1133">Transmembrane helix</keyword>
<proteinExistence type="predicted"/>
<dbReference type="EMBL" id="MT144076">
    <property type="protein sequence ID" value="QJA48228.1"/>
    <property type="molecule type" value="Genomic_DNA"/>
</dbReference>
<evidence type="ECO:0008006" key="4">
    <source>
        <dbReference type="Google" id="ProtNLM"/>
    </source>
</evidence>
<keyword evidence="1" id="KW-0812">Transmembrane</keyword>
<organism evidence="2">
    <name type="scientific">viral metagenome</name>
    <dbReference type="NCBI Taxonomy" id="1070528"/>
    <lineage>
        <taxon>unclassified sequences</taxon>
        <taxon>metagenomes</taxon>
        <taxon>organismal metagenomes</taxon>
    </lineage>
</organism>
<protein>
    <recommendedName>
        <fullName evidence="4">Holin</fullName>
    </recommendedName>
</protein>